<evidence type="ECO:0000313" key="3">
    <source>
        <dbReference type="Proteomes" id="UP001642540"/>
    </source>
</evidence>
<gene>
    <name evidence="1" type="ORF">ODALV1_LOCUS30992</name>
    <name evidence="2" type="ORF">ODALV1_LOCUS30994</name>
</gene>
<evidence type="ECO:0000313" key="2">
    <source>
        <dbReference type="EMBL" id="CAL8146973.1"/>
    </source>
</evidence>
<evidence type="ECO:0000313" key="1">
    <source>
        <dbReference type="EMBL" id="CAL8146967.1"/>
    </source>
</evidence>
<dbReference type="EMBL" id="CAXLJM020000164">
    <property type="protein sequence ID" value="CAL8146967.1"/>
    <property type="molecule type" value="Genomic_DNA"/>
</dbReference>
<reference evidence="1 3" key="1">
    <citation type="submission" date="2024-08" db="EMBL/GenBank/DDBJ databases">
        <authorList>
            <person name="Cucini C."/>
            <person name="Frati F."/>
        </authorList>
    </citation>
    <scope>NUCLEOTIDE SEQUENCE [LARGE SCALE GENOMIC DNA]</scope>
</reference>
<comment type="caution">
    <text evidence="1">The sequence shown here is derived from an EMBL/GenBank/DDBJ whole genome shotgun (WGS) entry which is preliminary data.</text>
</comment>
<proteinExistence type="predicted"/>
<name>A0ABP1S880_9HEXA</name>
<accession>A0ABP1S880</accession>
<dbReference type="Proteomes" id="UP001642540">
    <property type="component" value="Unassembled WGS sequence"/>
</dbReference>
<dbReference type="EMBL" id="CAXLJM020000164">
    <property type="protein sequence ID" value="CAL8146973.1"/>
    <property type="molecule type" value="Genomic_DNA"/>
</dbReference>
<protein>
    <submittedName>
        <fullName evidence="1">Uncharacterized protein</fullName>
    </submittedName>
</protein>
<keyword evidence="3" id="KW-1185">Reference proteome</keyword>
<organism evidence="1 3">
    <name type="scientific">Orchesella dallaii</name>
    <dbReference type="NCBI Taxonomy" id="48710"/>
    <lineage>
        <taxon>Eukaryota</taxon>
        <taxon>Metazoa</taxon>
        <taxon>Ecdysozoa</taxon>
        <taxon>Arthropoda</taxon>
        <taxon>Hexapoda</taxon>
        <taxon>Collembola</taxon>
        <taxon>Entomobryomorpha</taxon>
        <taxon>Entomobryoidea</taxon>
        <taxon>Orchesellidae</taxon>
        <taxon>Orchesellinae</taxon>
        <taxon>Orchesella</taxon>
    </lineage>
</organism>
<sequence length="231" mass="26415">MSTMRPFLKLRNVRAVDFSTKLTLPNSILIVGKNAYRDPDFSLERANENAAAVKVLPIFGDCLKIPLGMILKLRMINKDSNLAIIQMLEEESYNFYEKQYEKNSQQKFNEPARNVPNRTHLAKEVIQKYTFKDGESVQKFIGHFGPISSSRLLSHKRMTNPFFSRSLYISTECSGEENPKVVNPCRVLMLETFGHQIRNVTFHISGTLLGDRVSYLLKPIIISKANDQSIL</sequence>